<evidence type="ECO:0000259" key="2">
    <source>
        <dbReference type="SMART" id="SM00922"/>
    </source>
</evidence>
<dbReference type="GO" id="GO:0046872">
    <property type="term" value="F:metal ion binding"/>
    <property type="evidence" value="ECO:0007669"/>
    <property type="project" value="UniProtKB-KW"/>
</dbReference>
<reference evidence="3" key="1">
    <citation type="submission" date="2020-04" db="EMBL/GenBank/DDBJ databases">
        <title>Deep metagenomics examines the oral microbiome during advanced dental caries in children, revealing novel taxa and co-occurrences with host molecules.</title>
        <authorList>
            <person name="Baker J.L."/>
            <person name="Morton J.T."/>
            <person name="Dinis M."/>
            <person name="Alvarez R."/>
            <person name="Tran N.C."/>
            <person name="Knight R."/>
            <person name="Edlund A."/>
        </authorList>
    </citation>
    <scope>NUCLEOTIDE SEQUENCE</scope>
    <source>
        <strain evidence="3">JCVI_32_bin.24</strain>
    </source>
</reference>
<dbReference type="InterPro" id="IPR029065">
    <property type="entry name" value="Enolase_C-like"/>
</dbReference>
<dbReference type="AlphaFoldDB" id="A0A930BS78"/>
<dbReference type="InterPro" id="IPR013342">
    <property type="entry name" value="Mandelate_racemase_C"/>
</dbReference>
<keyword evidence="1" id="KW-0479">Metal-binding</keyword>
<dbReference type="InterPro" id="IPR036849">
    <property type="entry name" value="Enolase-like_C_sf"/>
</dbReference>
<dbReference type="InterPro" id="IPR029017">
    <property type="entry name" value="Enolase-like_N"/>
</dbReference>
<dbReference type="SFLD" id="SFLDG00180">
    <property type="entry name" value="muconate_cycloisomerase"/>
    <property type="match status" value="1"/>
</dbReference>
<name>A0A930BS78_9RHOO</name>
<dbReference type="GO" id="GO:0003824">
    <property type="term" value="F:catalytic activity"/>
    <property type="evidence" value="ECO:0007669"/>
    <property type="project" value="UniProtKB-ARBA"/>
</dbReference>
<sequence>MNIVAADWLSYALPLRRPWQTSRGRVGERQGRLLRLRAAEGLTGWGDAAPLPEFGISETAAQDFAEETAQLDLFAQSAGLPLQQWLGGNVPVDDLAINANLGTLADLTPLQLTAAATAGYGIVKLKVGTLPINDESALLRQLLLNAPATLRFRLDANRAWSLADATTFLARCADLPIDGLEEPLAQPDAASLAALQATCAFPLAIDESTALLDGDFFREPPVRRLIIKPAREGGLLASMELALRARAAGLEIVVTSSLESACGLLACAHLAAAVGPDTVHGLGTAEWFAEDTGLSPLVTAGRLHLPEASGLGFQANQAYRT</sequence>
<dbReference type="SUPFAM" id="SSF51604">
    <property type="entry name" value="Enolase C-terminal domain-like"/>
    <property type="match status" value="1"/>
</dbReference>
<dbReference type="Pfam" id="PF13378">
    <property type="entry name" value="MR_MLE_C"/>
    <property type="match status" value="1"/>
</dbReference>
<evidence type="ECO:0000256" key="1">
    <source>
        <dbReference type="ARBA" id="ARBA00022723"/>
    </source>
</evidence>
<dbReference type="Proteomes" id="UP000718593">
    <property type="component" value="Unassembled WGS sequence"/>
</dbReference>
<evidence type="ECO:0000313" key="4">
    <source>
        <dbReference type="Proteomes" id="UP000718593"/>
    </source>
</evidence>
<dbReference type="CDD" id="cd03320">
    <property type="entry name" value="OSBS"/>
    <property type="match status" value="1"/>
</dbReference>
<gene>
    <name evidence="3" type="ORF">HXL68_08885</name>
</gene>
<protein>
    <submittedName>
        <fullName evidence="3">O-succinylbenzoate synthase</fullName>
    </submittedName>
</protein>
<dbReference type="SUPFAM" id="SSF54826">
    <property type="entry name" value="Enolase N-terminal domain-like"/>
    <property type="match status" value="1"/>
</dbReference>
<dbReference type="PANTHER" id="PTHR48073:SF2">
    <property type="entry name" value="O-SUCCINYLBENZOATE SYNTHASE"/>
    <property type="match status" value="1"/>
</dbReference>
<feature type="domain" description="Mandelate racemase/muconate lactonizing enzyme C-terminal" evidence="2">
    <location>
        <begin position="105"/>
        <end position="202"/>
    </location>
</feature>
<dbReference type="Gene3D" id="3.30.390.10">
    <property type="entry name" value="Enolase-like, N-terminal domain"/>
    <property type="match status" value="1"/>
</dbReference>
<accession>A0A930BS78</accession>
<dbReference type="PANTHER" id="PTHR48073">
    <property type="entry name" value="O-SUCCINYLBENZOATE SYNTHASE-RELATED"/>
    <property type="match status" value="1"/>
</dbReference>
<dbReference type="SFLD" id="SFLDF00009">
    <property type="entry name" value="o-succinylbenzoate_synthase"/>
    <property type="match status" value="1"/>
</dbReference>
<evidence type="ECO:0000313" key="3">
    <source>
        <dbReference type="EMBL" id="MBF1165143.1"/>
    </source>
</evidence>
<dbReference type="Gene3D" id="3.20.20.120">
    <property type="entry name" value="Enolase-like C-terminal domain"/>
    <property type="match status" value="1"/>
</dbReference>
<dbReference type="EMBL" id="JABZMI010000158">
    <property type="protein sequence ID" value="MBF1165143.1"/>
    <property type="molecule type" value="Genomic_DNA"/>
</dbReference>
<organism evidence="3 4">
    <name type="scientific">Dechloromonas agitata</name>
    <dbReference type="NCBI Taxonomy" id="73030"/>
    <lineage>
        <taxon>Bacteria</taxon>
        <taxon>Pseudomonadati</taxon>
        <taxon>Pseudomonadota</taxon>
        <taxon>Betaproteobacteria</taxon>
        <taxon>Rhodocyclales</taxon>
        <taxon>Azonexaceae</taxon>
        <taxon>Dechloromonas</taxon>
    </lineage>
</organism>
<dbReference type="SMART" id="SM00922">
    <property type="entry name" value="MR_MLE"/>
    <property type="match status" value="1"/>
</dbReference>
<dbReference type="SFLD" id="SFLDS00001">
    <property type="entry name" value="Enolase"/>
    <property type="match status" value="1"/>
</dbReference>
<proteinExistence type="predicted"/>
<comment type="caution">
    <text evidence="3">The sequence shown here is derived from an EMBL/GenBank/DDBJ whole genome shotgun (WGS) entry which is preliminary data.</text>
</comment>